<comment type="caution">
    <text evidence="1">The sequence shown here is derived from an EMBL/GenBank/DDBJ whole genome shotgun (WGS) entry which is preliminary data.</text>
</comment>
<organism evidence="1">
    <name type="scientific">marine sediment metagenome</name>
    <dbReference type="NCBI Taxonomy" id="412755"/>
    <lineage>
        <taxon>unclassified sequences</taxon>
        <taxon>metagenomes</taxon>
        <taxon>ecological metagenomes</taxon>
    </lineage>
</organism>
<reference evidence="1" key="1">
    <citation type="journal article" date="2015" name="Nature">
        <title>Complex archaea that bridge the gap between prokaryotes and eukaryotes.</title>
        <authorList>
            <person name="Spang A."/>
            <person name="Saw J.H."/>
            <person name="Jorgensen S.L."/>
            <person name="Zaremba-Niedzwiedzka K."/>
            <person name="Martijn J."/>
            <person name="Lind A.E."/>
            <person name="van Eijk R."/>
            <person name="Schleper C."/>
            <person name="Guy L."/>
            <person name="Ettema T.J."/>
        </authorList>
    </citation>
    <scope>NUCLEOTIDE SEQUENCE</scope>
</reference>
<accession>A0A0F9I3J4</accession>
<protein>
    <submittedName>
        <fullName evidence="1">Uncharacterized protein</fullName>
    </submittedName>
</protein>
<evidence type="ECO:0000313" key="1">
    <source>
        <dbReference type="EMBL" id="KKM22196.1"/>
    </source>
</evidence>
<proteinExistence type="predicted"/>
<gene>
    <name evidence="1" type="ORF">LCGC14_1627800</name>
</gene>
<dbReference type="AlphaFoldDB" id="A0A0F9I3J4"/>
<name>A0A0F9I3J4_9ZZZZ</name>
<sequence length="707" mass="74338">MPIKVNEHPILPRSVRKDGIDRTVQDLIRSLDKALQEYGRAINTFPAIVGPVQDWEDLANTPAGISADLFVRGSAGGADIVFYDLFGSANPWAGLQTFNAGISVSGDAITDFNGPGLEVVAGVLGVDEATIDHDLLLNAVGLANDHAAIDAAISASAAHIAAVPIHVDWAVTGVEELHVDRFTDFLANDNIFSGQQRFETGVAQKWVQLIADTFEGVGAVVPLGDAVVFGNEAKMSAPLGDGSYAEQGWITAFASRFQFWVASTAMEFEFANSHVRPSGAGQDLGTSGKEWRDLRLSRDIIGARTIFLENDGGAVIDLLDATAHGAPTNYTLDLGGGGPVSSAFANTLAMVMDDFGITASGGNTFSIELGDHPGAATGGNTLSIDLGDNFGTGENLMLIDLGLAASGGQIHGLTIRSSPFANDVDFSILSDLTAATFTLDTATGNIKLKFINATGPLEFDAERGVRFDGNSGAFGPGAGTAFDFNFQRRDIDFRINPASTRPTFHADAAAFSDVGAVGFGADAIATAYMYINPDAIIAGANLNLQFIDVSPTGVTISDSTTSAEVGTMFLGNPNITLEDLGVPGIATTAYILKFGAAPTEGLTNYNIWLPDGTLKVGGNIDLDGSLIISGDTISDFAEASSGLVGVARKDGERGAMAVIQYLQTLPTPEREATLRSTLGQYLEKLLSRKLDPLFQWFCLTKMIIYIL</sequence>
<dbReference type="EMBL" id="LAZR01013388">
    <property type="protein sequence ID" value="KKM22196.1"/>
    <property type="molecule type" value="Genomic_DNA"/>
</dbReference>